<dbReference type="KEGG" id="crq:GCK72_010939"/>
<feature type="compositionally biased region" description="Basic and acidic residues" evidence="2">
    <location>
        <begin position="124"/>
        <end position="134"/>
    </location>
</feature>
<comment type="caution">
    <text evidence="4">The sequence shown here is derived from an EMBL/GenBank/DDBJ whole genome shotgun (WGS) entry which is preliminary data.</text>
</comment>
<evidence type="ECO:0000313" key="4">
    <source>
        <dbReference type="EMBL" id="KAF1762677.1"/>
    </source>
</evidence>
<protein>
    <submittedName>
        <fullName evidence="4">Uncharacterized protein</fullName>
    </submittedName>
</protein>
<keyword evidence="1" id="KW-0175">Coiled coil</keyword>
<feature type="compositionally biased region" description="Polar residues" evidence="2">
    <location>
        <begin position="240"/>
        <end position="252"/>
    </location>
</feature>
<feature type="coiled-coil region" evidence="1">
    <location>
        <begin position="58"/>
        <end position="99"/>
    </location>
</feature>
<evidence type="ECO:0000256" key="2">
    <source>
        <dbReference type="SAM" id="MobiDB-lite"/>
    </source>
</evidence>
<proteinExistence type="predicted"/>
<accession>A0A6A5H666</accession>
<sequence>MSVRKRIGNSDSGGGSKGKSKCEAKKPKVIVISADFEEKVFQLMESDRFKKIVQNRLEDVLGERIEQLERELEERCRKLKILEEELKVLDEKVKLLSEVKDSGESAMNGGSNMGVSVGGLGSQKKSEDPGEMERRRSVVVAGVPEYGGNDRMRWAWDNHCIGKVFHFLDIGAPPVSIYRLGKAVPGRSRLLKVVLPRSWDQQTLLARASRLRYFPCGSTPVYVRPSLTKSQREELRNKQKSNINVPVSTNVKNNSNTPHSPQPPSSSPTTSVPQQLVENMDTGN</sequence>
<name>A0A6A5H666_CAERE</name>
<dbReference type="Proteomes" id="UP000483820">
    <property type="component" value="Chromosome IV"/>
</dbReference>
<gene>
    <name evidence="4" type="ORF">GCK72_010939</name>
    <name evidence="3" type="ORF">GCK72_015234</name>
</gene>
<reference evidence="4 5" key="1">
    <citation type="submission" date="2019-12" db="EMBL/GenBank/DDBJ databases">
        <title>Chromosome-level assembly of the Caenorhabditis remanei genome.</title>
        <authorList>
            <person name="Teterina A.A."/>
            <person name="Willis J.H."/>
            <person name="Phillips P.C."/>
        </authorList>
    </citation>
    <scope>NUCLEOTIDE SEQUENCE [LARGE SCALE GENOMIC DNA]</scope>
    <source>
        <strain evidence="4 5">PX506</strain>
        <tissue evidence="4">Whole organism</tissue>
    </source>
</reference>
<dbReference type="Proteomes" id="UP000483820">
    <property type="component" value="Chromosome III"/>
</dbReference>
<feature type="region of interest" description="Disordered" evidence="2">
    <location>
        <begin position="1"/>
        <end position="24"/>
    </location>
</feature>
<evidence type="ECO:0000313" key="5">
    <source>
        <dbReference type="Proteomes" id="UP000483820"/>
    </source>
</evidence>
<evidence type="ECO:0000313" key="3">
    <source>
        <dbReference type="EMBL" id="KAF1758774.1"/>
    </source>
</evidence>
<dbReference type="EMBL" id="WUAV01000004">
    <property type="protein sequence ID" value="KAF1758774.1"/>
    <property type="molecule type" value="Genomic_DNA"/>
</dbReference>
<dbReference type="RefSeq" id="XP_053587698.1">
    <property type="nucleotide sequence ID" value="XM_053728121.1"/>
</dbReference>
<organism evidence="4 5">
    <name type="scientific">Caenorhabditis remanei</name>
    <name type="common">Caenorhabditis vulgaris</name>
    <dbReference type="NCBI Taxonomy" id="31234"/>
    <lineage>
        <taxon>Eukaryota</taxon>
        <taxon>Metazoa</taxon>
        <taxon>Ecdysozoa</taxon>
        <taxon>Nematoda</taxon>
        <taxon>Chromadorea</taxon>
        <taxon>Rhabditida</taxon>
        <taxon>Rhabditina</taxon>
        <taxon>Rhabditomorpha</taxon>
        <taxon>Rhabditoidea</taxon>
        <taxon>Rhabditidae</taxon>
        <taxon>Peloderinae</taxon>
        <taxon>Caenorhabditis</taxon>
    </lineage>
</organism>
<feature type="region of interest" description="Disordered" evidence="2">
    <location>
        <begin position="227"/>
        <end position="284"/>
    </location>
</feature>
<dbReference type="EMBL" id="WUAV01000003">
    <property type="protein sequence ID" value="KAF1762677.1"/>
    <property type="molecule type" value="Genomic_DNA"/>
</dbReference>
<dbReference type="GeneID" id="78775047"/>
<dbReference type="CTD" id="78775047"/>
<evidence type="ECO:0000256" key="1">
    <source>
        <dbReference type="SAM" id="Coils"/>
    </source>
</evidence>
<feature type="region of interest" description="Disordered" evidence="2">
    <location>
        <begin position="105"/>
        <end position="134"/>
    </location>
</feature>
<dbReference type="AlphaFoldDB" id="A0A6A5H666"/>